<gene>
    <name evidence="5" type="primary">TTLL2</name>
</gene>
<dbReference type="InterPro" id="IPR004344">
    <property type="entry name" value="TTL/TTLL_fam"/>
</dbReference>
<proteinExistence type="predicted"/>
<dbReference type="GO" id="GO:0036064">
    <property type="term" value="C:ciliary basal body"/>
    <property type="evidence" value="ECO:0007669"/>
    <property type="project" value="TreeGrafter"/>
</dbReference>
<feature type="region of interest" description="Disordered" evidence="4">
    <location>
        <begin position="396"/>
        <end position="420"/>
    </location>
</feature>
<evidence type="ECO:0000256" key="1">
    <source>
        <dbReference type="ARBA" id="ARBA00022598"/>
    </source>
</evidence>
<keyword evidence="1" id="KW-0436">Ligase</keyword>
<dbReference type="AlphaFoldDB" id="H3ATC5"/>
<dbReference type="InParanoid" id="H3ATC5"/>
<evidence type="ECO:0000256" key="4">
    <source>
        <dbReference type="SAM" id="MobiDB-lite"/>
    </source>
</evidence>
<dbReference type="Pfam" id="PF03133">
    <property type="entry name" value="TTL"/>
    <property type="match status" value="1"/>
</dbReference>
<dbReference type="Ensembl" id="ENSLACT00000012990.1">
    <property type="protein sequence ID" value="ENSLACP00000012896.1"/>
    <property type="gene ID" value="ENSLACG00000011354.1"/>
</dbReference>
<dbReference type="STRING" id="7897.ENSLACP00000012896"/>
<reference evidence="6" key="1">
    <citation type="submission" date="2011-08" db="EMBL/GenBank/DDBJ databases">
        <title>The draft genome of Latimeria chalumnae.</title>
        <authorList>
            <person name="Di Palma F."/>
            <person name="Alfoldi J."/>
            <person name="Johnson J."/>
            <person name="Berlin A."/>
            <person name="Gnerre S."/>
            <person name="Jaffe D."/>
            <person name="MacCallum I."/>
            <person name="Young S."/>
            <person name="Walker B.J."/>
            <person name="Lander E."/>
            <person name="Lindblad-Toh K."/>
        </authorList>
    </citation>
    <scope>NUCLEOTIDE SEQUENCE [LARGE SCALE GENOMIC DNA]</scope>
    <source>
        <strain evidence="6">Wild caught</strain>
    </source>
</reference>
<dbReference type="HOGENOM" id="CLU_010131_9_0_1"/>
<dbReference type="eggNOG" id="KOG2157">
    <property type="taxonomic scope" value="Eukaryota"/>
</dbReference>
<sequence length="556" mass="63933">AAEVNLKPLVFRLHESTPSVVRDVLLEHGWVDYAEQEQDEGDWNLYWRVSDFRKTEYENIMPWQRLNHHPKTFGITRKDNLARNLKRMKGIYGTAVYDFSPVAFIMPNDYTKFITEYTKDKQANGGKPSYWICKPVDLSRGRGIFLFQDIKDLTYDCSVIVQKYIANPLLISGYKFDLRIYVCVTSFHPLTVYIYQEGLVRFATEKFNLNSLDNIYAHLTNTSINKFGPSYTTNKERVGSGCKWTLSQFRCYLHSLNIDELLLWQRINNIVTTTLLTIAPSLPPTPNCFELFGFDILIDEKIKPWLLEVNYSPALSLDCSKDVTVKKELITDLIELLNYKSIDTLRRNGYIKQTGNKARSLSNFPLCNEFDSALPFLPKSLQRDLGLLKLTDSYNPQNSQLPSSRSSSQSSLCNQSTEEVNTSNINGQDLKCIDFPSKQNVQSSFKLPSLHAGKFKNATSSQPFHSTIDKRPLPRVGDFILTFPFNEATRIASQGSIDVKKIIQEVHKVTRRVLSPDHRKVKRRKDDFYADAIYNRNYTGHLIWGPQYPPLLSDCC</sequence>
<dbReference type="EMBL" id="AFYH01085564">
    <property type="status" value="NOT_ANNOTATED_CDS"/>
    <property type="molecule type" value="Genomic_DNA"/>
</dbReference>
<dbReference type="GO" id="GO:0070740">
    <property type="term" value="F:tubulin-glutamic acid ligase activity"/>
    <property type="evidence" value="ECO:0007669"/>
    <property type="project" value="TreeGrafter"/>
</dbReference>
<evidence type="ECO:0000313" key="5">
    <source>
        <dbReference type="Ensembl" id="ENSLACP00000012896.1"/>
    </source>
</evidence>
<keyword evidence="2" id="KW-0547">Nucleotide-binding</keyword>
<dbReference type="PANTHER" id="PTHR12241">
    <property type="entry name" value="TUBULIN POLYGLUTAMYLASE"/>
    <property type="match status" value="1"/>
</dbReference>
<dbReference type="GO" id="GO:0015631">
    <property type="term" value="F:tubulin binding"/>
    <property type="evidence" value="ECO:0007669"/>
    <property type="project" value="TreeGrafter"/>
</dbReference>
<dbReference type="PANTHER" id="PTHR12241:SF118">
    <property type="entry name" value="TUBULIN POLYGLUTAMYLASE TTLL2-RELATED"/>
    <property type="match status" value="1"/>
</dbReference>
<dbReference type="SUPFAM" id="SSF56059">
    <property type="entry name" value="Glutathione synthetase ATP-binding domain-like"/>
    <property type="match status" value="1"/>
</dbReference>
<dbReference type="PROSITE" id="PS51221">
    <property type="entry name" value="TTL"/>
    <property type="match status" value="1"/>
</dbReference>
<evidence type="ECO:0000313" key="6">
    <source>
        <dbReference type="Proteomes" id="UP000008672"/>
    </source>
</evidence>
<organism evidence="5 6">
    <name type="scientific">Latimeria chalumnae</name>
    <name type="common">Coelacanth</name>
    <dbReference type="NCBI Taxonomy" id="7897"/>
    <lineage>
        <taxon>Eukaryota</taxon>
        <taxon>Metazoa</taxon>
        <taxon>Chordata</taxon>
        <taxon>Craniata</taxon>
        <taxon>Vertebrata</taxon>
        <taxon>Euteleostomi</taxon>
        <taxon>Coelacanthiformes</taxon>
        <taxon>Coelacanthidae</taxon>
        <taxon>Latimeria</taxon>
    </lineage>
</organism>
<dbReference type="GO" id="GO:0000226">
    <property type="term" value="P:microtubule cytoskeleton organization"/>
    <property type="evidence" value="ECO:0007669"/>
    <property type="project" value="TreeGrafter"/>
</dbReference>
<dbReference type="GeneTree" id="ENSGT00940000162752"/>
<accession>H3ATC5</accession>
<reference evidence="5" key="2">
    <citation type="submission" date="2025-08" db="UniProtKB">
        <authorList>
            <consortium name="Ensembl"/>
        </authorList>
    </citation>
    <scope>IDENTIFICATION</scope>
</reference>
<dbReference type="FunCoup" id="H3ATC5">
    <property type="interactions" value="7"/>
</dbReference>
<protein>
    <submittedName>
        <fullName evidence="5">Tubulin tyrosine ligase like 2</fullName>
    </submittedName>
</protein>
<feature type="compositionally biased region" description="Low complexity" evidence="4">
    <location>
        <begin position="396"/>
        <end position="416"/>
    </location>
</feature>
<keyword evidence="6" id="KW-1185">Reference proteome</keyword>
<dbReference type="Gene3D" id="3.30.470.20">
    <property type="entry name" value="ATP-grasp fold, B domain"/>
    <property type="match status" value="1"/>
</dbReference>
<evidence type="ECO:0000256" key="2">
    <source>
        <dbReference type="ARBA" id="ARBA00022741"/>
    </source>
</evidence>
<keyword evidence="3" id="KW-0067">ATP-binding</keyword>
<reference evidence="5" key="3">
    <citation type="submission" date="2025-09" db="UniProtKB">
        <authorList>
            <consortium name="Ensembl"/>
        </authorList>
    </citation>
    <scope>IDENTIFICATION</scope>
</reference>
<dbReference type="Proteomes" id="UP000008672">
    <property type="component" value="Unassembled WGS sequence"/>
</dbReference>
<name>H3ATC5_LATCH</name>
<evidence type="ECO:0000256" key="3">
    <source>
        <dbReference type="ARBA" id="ARBA00022840"/>
    </source>
</evidence>
<dbReference type="GO" id="GO:0005524">
    <property type="term" value="F:ATP binding"/>
    <property type="evidence" value="ECO:0007669"/>
    <property type="project" value="UniProtKB-KW"/>
</dbReference>